<dbReference type="SUPFAM" id="SSF103473">
    <property type="entry name" value="MFS general substrate transporter"/>
    <property type="match status" value="1"/>
</dbReference>
<keyword evidence="1" id="KW-0812">Transmembrane</keyword>
<comment type="caution">
    <text evidence="2">The sequence shown here is derived from an EMBL/GenBank/DDBJ whole genome shotgun (WGS) entry which is preliminary data.</text>
</comment>
<keyword evidence="1" id="KW-1133">Transmembrane helix</keyword>
<dbReference type="InterPro" id="IPR036259">
    <property type="entry name" value="MFS_trans_sf"/>
</dbReference>
<feature type="transmembrane region" description="Helical" evidence="1">
    <location>
        <begin position="113"/>
        <end position="133"/>
    </location>
</feature>
<dbReference type="Gene3D" id="1.20.1250.20">
    <property type="entry name" value="MFS general substrate transporter like domains"/>
    <property type="match status" value="1"/>
</dbReference>
<name>A0ABV9B2Y9_9ACTN</name>
<dbReference type="EMBL" id="JBHSFK010000030">
    <property type="protein sequence ID" value="MFC4504951.1"/>
    <property type="molecule type" value="Genomic_DNA"/>
</dbReference>
<proteinExistence type="predicted"/>
<accession>A0ABV9B2Y9</accession>
<feature type="transmembrane region" description="Helical" evidence="1">
    <location>
        <begin position="79"/>
        <end position="101"/>
    </location>
</feature>
<keyword evidence="3" id="KW-1185">Reference proteome</keyword>
<dbReference type="RefSeq" id="WP_381182519.1">
    <property type="nucleotide sequence ID" value="NZ_JBHSFK010000030.1"/>
</dbReference>
<evidence type="ECO:0000256" key="1">
    <source>
        <dbReference type="SAM" id="Phobius"/>
    </source>
</evidence>
<evidence type="ECO:0008006" key="4">
    <source>
        <dbReference type="Google" id="ProtNLM"/>
    </source>
</evidence>
<keyword evidence="1" id="KW-0472">Membrane</keyword>
<evidence type="ECO:0000313" key="3">
    <source>
        <dbReference type="Proteomes" id="UP001595839"/>
    </source>
</evidence>
<protein>
    <recommendedName>
        <fullName evidence="4">Major facilitator superfamily (MFS) profile domain-containing protein</fullName>
    </recommendedName>
</protein>
<feature type="transmembrane region" description="Helical" evidence="1">
    <location>
        <begin position="145"/>
        <end position="165"/>
    </location>
</feature>
<sequence>MATPSFTAAPGTSPKYARGRALRRYALRYGLALAAFSSIRGGTGALLPPDQVQNLEVAKFFTGRDAGVADFGASRARSLVLVASIGLAVTSVAQPLIGMFADRTRTRLGRRARWILLGSLVGAGFLVVVRFAPSVAALSALGLDSYFVFAALVVLCVVLFVWPDLDAAGRDLGVAGPVTNLGQALGPWVASLALVALAGIAILPVRRR</sequence>
<dbReference type="Proteomes" id="UP001595839">
    <property type="component" value="Unassembled WGS sequence"/>
</dbReference>
<reference evidence="3" key="1">
    <citation type="journal article" date="2019" name="Int. J. Syst. Evol. Microbiol.">
        <title>The Global Catalogue of Microorganisms (GCM) 10K type strain sequencing project: providing services to taxonomists for standard genome sequencing and annotation.</title>
        <authorList>
            <consortium name="The Broad Institute Genomics Platform"/>
            <consortium name="The Broad Institute Genome Sequencing Center for Infectious Disease"/>
            <person name="Wu L."/>
            <person name="Ma J."/>
        </authorList>
    </citation>
    <scope>NUCLEOTIDE SEQUENCE [LARGE SCALE GENOMIC DNA]</scope>
    <source>
        <strain evidence="3">CGMCC 4.7177</strain>
    </source>
</reference>
<gene>
    <name evidence="2" type="ORF">ACFPIH_36560</name>
</gene>
<feature type="transmembrane region" description="Helical" evidence="1">
    <location>
        <begin position="185"/>
        <end position="205"/>
    </location>
</feature>
<evidence type="ECO:0000313" key="2">
    <source>
        <dbReference type="EMBL" id="MFC4504951.1"/>
    </source>
</evidence>
<organism evidence="2 3">
    <name type="scientific">Streptomyces vulcanius</name>
    <dbReference type="NCBI Taxonomy" id="1441876"/>
    <lineage>
        <taxon>Bacteria</taxon>
        <taxon>Bacillati</taxon>
        <taxon>Actinomycetota</taxon>
        <taxon>Actinomycetes</taxon>
        <taxon>Kitasatosporales</taxon>
        <taxon>Streptomycetaceae</taxon>
        <taxon>Streptomyces</taxon>
    </lineage>
</organism>